<sequence>MLRPVVRPTTLNLLEQLTPSLVSRARSFSQPAENLKRNGTPTSSITTRGPRKAKGPLVDPDLREQILAASQSRRFLPSASLTKFNTALAQITEATKAHDLLGALKLWQALEDHLRTLKNSDVRRLPDSHVRDLHKIFVSNGLTALRTRDGKALEKTARDFALQAAKHHSAEAVSVLMVLYIQVENPNAALDFYNECIQVLGPLQPPASLIEESKDANANSSLPKGSDFGLALPEEVVSPDHFDPGRVSAVLAGVAAHAMLDNFKSAFDLYHSAGISASSFRRQHFLQYFSQNPKMEKKVRLYIDRVIVASIVARPISFSKHIANLADLQTIHKLQSFYNHVLDGIFGPEPYLAASPSLLSSSPNLLAALDESCWTALQTGFIKCDRVELAAKVWDDLARAQIKPGVAMWTGLLDSHARRRNSAQAVQTWEMMLGEGIQPDHLSYRALIQALMDDGQMEAGLKMFKEYQQTIGGRELEELGRPVYNTMIHGFLRRNQIEYAAHLLEDMRKHGPKPDLITYNTFFGYYGRQKDFKALSGVLNQMSESNITGDVVTFSTILSALLTVGRKDAPSTVMNLMRKHGIQPNVATYTAIIDAQMRECGEPNLNAALALLVKMEKEDGIKPNEVTYTAILAGLYRGEWISRQKADLVRSKLVQRMRAERVSFSLTTYHILMRAALDSADEQGHIDALDLLREMEDAHVPRVTSTWFILLAGLMRRDKWDAAHEVVGKMINSGHLPSRSLQLMMKDVFANYRAGRVVQQMH</sequence>
<comment type="function">
    <text evidence="3">Regulates mitochondrial small subunit maturation by controlling 15S rRNA 5'-end processing. Localizes to the 5' precursor of the 15S rRNA in a position that is subsequently occupied by mS47 in the mature yeast mtSSU. Uses structure and sequence-specific RNA recognition, binding to a single-stranded region of the precursor and specifically recognizing bases -6 to -1. The exchange of Ccm1 for mS47 is coupled to the irreversible removal of precursor rRNA that is accompanied by conformational changes of the mitoribosomal proteins uS5m and mS26. These conformational changes signal completion of 5'-end rRNA processing through protection of the mature 5'-end of the 15S rRNA and stabilization of mS47. The removal of the 5' precursor together with the dissociation of Ccm1 may be catalyzed by the 5'-3' exoribonuclease Pet127. Involved in the specific removal of group I introns in mitochondrial encoded transcripts.</text>
</comment>
<evidence type="ECO:0000256" key="5">
    <source>
        <dbReference type="PROSITE-ProRule" id="PRU00708"/>
    </source>
</evidence>
<organism evidence="7 8">
    <name type="scientific">Crepidotus variabilis</name>
    <dbReference type="NCBI Taxonomy" id="179855"/>
    <lineage>
        <taxon>Eukaryota</taxon>
        <taxon>Fungi</taxon>
        <taxon>Dikarya</taxon>
        <taxon>Basidiomycota</taxon>
        <taxon>Agaricomycotina</taxon>
        <taxon>Agaricomycetes</taxon>
        <taxon>Agaricomycetidae</taxon>
        <taxon>Agaricales</taxon>
        <taxon>Agaricineae</taxon>
        <taxon>Crepidotaceae</taxon>
        <taxon>Crepidotus</taxon>
    </lineage>
</organism>
<evidence type="ECO:0000313" key="7">
    <source>
        <dbReference type="EMBL" id="KAF9523613.1"/>
    </source>
</evidence>
<proteinExistence type="inferred from homology"/>
<evidence type="ECO:0000313" key="8">
    <source>
        <dbReference type="Proteomes" id="UP000807306"/>
    </source>
</evidence>
<comment type="subunit">
    <text evidence="4">Binds to mitochondrial small subunit 15S rRNA.</text>
</comment>
<comment type="similarity">
    <text evidence="1">Belongs to the CCM1 family.</text>
</comment>
<keyword evidence="8" id="KW-1185">Reference proteome</keyword>
<dbReference type="AlphaFoldDB" id="A0A9P6E6N2"/>
<feature type="compositionally biased region" description="Polar residues" evidence="6">
    <location>
        <begin position="27"/>
        <end position="47"/>
    </location>
</feature>
<dbReference type="EMBL" id="MU157914">
    <property type="protein sequence ID" value="KAF9523613.1"/>
    <property type="molecule type" value="Genomic_DNA"/>
</dbReference>
<dbReference type="Pfam" id="PF13041">
    <property type="entry name" value="PPR_2"/>
    <property type="match status" value="1"/>
</dbReference>
<keyword evidence="2" id="KW-0677">Repeat</keyword>
<dbReference type="PANTHER" id="PTHR47936">
    <property type="entry name" value="PPR_LONG DOMAIN-CONTAINING PROTEIN"/>
    <property type="match status" value="1"/>
</dbReference>
<dbReference type="NCBIfam" id="TIGR00756">
    <property type="entry name" value="PPR"/>
    <property type="match status" value="3"/>
</dbReference>
<feature type="repeat" description="PPR" evidence="5">
    <location>
        <begin position="405"/>
        <end position="439"/>
    </location>
</feature>
<accession>A0A9P6E6N2</accession>
<evidence type="ECO:0000256" key="2">
    <source>
        <dbReference type="ARBA" id="ARBA00022737"/>
    </source>
</evidence>
<feature type="repeat" description="PPR" evidence="5">
    <location>
        <begin position="370"/>
        <end position="404"/>
    </location>
</feature>
<evidence type="ECO:0000256" key="6">
    <source>
        <dbReference type="SAM" id="MobiDB-lite"/>
    </source>
</evidence>
<evidence type="ECO:0000256" key="1">
    <source>
        <dbReference type="ARBA" id="ARBA00006192"/>
    </source>
</evidence>
<dbReference type="Pfam" id="PF13812">
    <property type="entry name" value="PPR_3"/>
    <property type="match status" value="3"/>
</dbReference>
<dbReference type="Gene3D" id="1.25.40.10">
    <property type="entry name" value="Tetratricopeptide repeat domain"/>
    <property type="match status" value="3"/>
</dbReference>
<comment type="caution">
    <text evidence="7">The sequence shown here is derived from an EMBL/GenBank/DDBJ whole genome shotgun (WGS) entry which is preliminary data.</text>
</comment>
<feature type="repeat" description="PPR" evidence="5">
    <location>
        <begin position="703"/>
        <end position="737"/>
    </location>
</feature>
<gene>
    <name evidence="7" type="ORF">CPB83DRAFT_862630</name>
</gene>
<protein>
    <recommendedName>
        <fullName evidence="9">Pentatricopeptide repeat-containing protein</fullName>
    </recommendedName>
</protein>
<dbReference type="InterPro" id="IPR011990">
    <property type="entry name" value="TPR-like_helical_dom_sf"/>
</dbReference>
<dbReference type="PROSITE" id="PS51375">
    <property type="entry name" value="PPR"/>
    <property type="match status" value="5"/>
</dbReference>
<dbReference type="Proteomes" id="UP000807306">
    <property type="component" value="Unassembled WGS sequence"/>
</dbReference>
<reference evidence="7" key="1">
    <citation type="submission" date="2020-11" db="EMBL/GenBank/DDBJ databases">
        <authorList>
            <consortium name="DOE Joint Genome Institute"/>
            <person name="Ahrendt S."/>
            <person name="Riley R."/>
            <person name="Andreopoulos W."/>
            <person name="Labutti K."/>
            <person name="Pangilinan J."/>
            <person name="Ruiz-Duenas F.J."/>
            <person name="Barrasa J.M."/>
            <person name="Sanchez-Garcia M."/>
            <person name="Camarero S."/>
            <person name="Miyauchi S."/>
            <person name="Serrano A."/>
            <person name="Linde D."/>
            <person name="Babiker R."/>
            <person name="Drula E."/>
            <person name="Ayuso-Fernandez I."/>
            <person name="Pacheco R."/>
            <person name="Padilla G."/>
            <person name="Ferreira P."/>
            <person name="Barriuso J."/>
            <person name="Kellner H."/>
            <person name="Castanera R."/>
            <person name="Alfaro M."/>
            <person name="Ramirez L."/>
            <person name="Pisabarro A.G."/>
            <person name="Kuo A."/>
            <person name="Tritt A."/>
            <person name="Lipzen A."/>
            <person name="He G."/>
            <person name="Yan M."/>
            <person name="Ng V."/>
            <person name="Cullen D."/>
            <person name="Martin F."/>
            <person name="Rosso M.-N."/>
            <person name="Henrissat B."/>
            <person name="Hibbett D."/>
            <person name="Martinez A.T."/>
            <person name="Grigoriev I.V."/>
        </authorList>
    </citation>
    <scope>NUCLEOTIDE SEQUENCE</scope>
    <source>
        <strain evidence="7">CBS 506.95</strain>
    </source>
</reference>
<evidence type="ECO:0008006" key="9">
    <source>
        <dbReference type="Google" id="ProtNLM"/>
    </source>
</evidence>
<evidence type="ECO:0000256" key="4">
    <source>
        <dbReference type="ARBA" id="ARBA00044511"/>
    </source>
</evidence>
<dbReference type="PANTHER" id="PTHR47936:SF1">
    <property type="entry name" value="PENTATRICOPEPTIDE REPEAT-CONTAINING PROTEIN GUN1, CHLOROPLASTIC"/>
    <property type="match status" value="1"/>
</dbReference>
<feature type="repeat" description="PPR" evidence="5">
    <location>
        <begin position="480"/>
        <end position="514"/>
    </location>
</feature>
<name>A0A9P6E6N2_9AGAR</name>
<dbReference type="OrthoDB" id="185373at2759"/>
<feature type="repeat" description="PPR" evidence="5">
    <location>
        <begin position="550"/>
        <end position="584"/>
    </location>
</feature>
<feature type="region of interest" description="Disordered" evidence="6">
    <location>
        <begin position="27"/>
        <end position="56"/>
    </location>
</feature>
<evidence type="ECO:0000256" key="3">
    <source>
        <dbReference type="ARBA" id="ARBA00044493"/>
    </source>
</evidence>
<dbReference type="InterPro" id="IPR002885">
    <property type="entry name" value="PPR_rpt"/>
</dbReference>